<keyword evidence="3" id="KW-0349">Heme</keyword>
<dbReference type="FunFam" id="1.10.630.10:FF:000018">
    <property type="entry name" value="Cytochrome P450 monooxygenase"/>
    <property type="match status" value="1"/>
</dbReference>
<reference evidence="8 9" key="1">
    <citation type="submission" date="2011-12" db="EMBL/GenBank/DDBJ databases">
        <authorList>
            <person name="Kriszt B."/>
            <person name="Tancsics A."/>
            <person name="Cserhati M."/>
            <person name="Toth A."/>
            <person name="Nagy I."/>
            <person name="Horvath B."/>
            <person name="Tamura T."/>
            <person name="Kukolya J."/>
            <person name="Szoboszlay S."/>
        </authorList>
    </citation>
    <scope>NUCLEOTIDE SEQUENCE [LARGE SCALE GENOMIC DNA]</scope>
    <source>
        <strain evidence="8 9">AK37</strain>
    </source>
</reference>
<gene>
    <name evidence="8" type="ORF">AK37_08952</name>
</gene>
<comment type="similarity">
    <text evidence="2">Belongs to the cytochrome P450 family.</text>
</comment>
<dbReference type="GO" id="GO:0005506">
    <property type="term" value="F:iron ion binding"/>
    <property type="evidence" value="ECO:0007669"/>
    <property type="project" value="InterPro"/>
</dbReference>
<dbReference type="InterPro" id="IPR036396">
    <property type="entry name" value="Cyt_P450_sf"/>
</dbReference>
<dbReference type="Proteomes" id="UP000005064">
    <property type="component" value="Unassembled WGS sequence"/>
</dbReference>
<accession>H0JPX1</accession>
<evidence type="ECO:0000256" key="7">
    <source>
        <dbReference type="ARBA" id="ARBA00023033"/>
    </source>
</evidence>
<comment type="caution">
    <text evidence="8">The sequence shown here is derived from an EMBL/GenBank/DDBJ whole genome shotgun (WGS) entry which is preliminary data.</text>
</comment>
<evidence type="ECO:0000256" key="6">
    <source>
        <dbReference type="ARBA" id="ARBA00023004"/>
    </source>
</evidence>
<dbReference type="CDD" id="cd11033">
    <property type="entry name" value="CYP142-like"/>
    <property type="match status" value="1"/>
</dbReference>
<evidence type="ECO:0000256" key="2">
    <source>
        <dbReference type="ARBA" id="ARBA00010617"/>
    </source>
</evidence>
<dbReference type="PATRIC" id="fig|1114960.4.peg.1811"/>
<sequence length="419" mass="46929">MPFVHSHESGFMTTSPTDLKNPDVFAQGVPHDYFSELRRTCPVHRQPEEGGAGFWAVTRHADVIAVSRDSATFSSALGTTQIDDFDEETRLKQASMLLNLDPPEHTRLRQLVSRGFTPRMVKTLEERIRRTCERTVDAAIEAARDGTVIDFVPAISAPLPLEVIAALLGAPAEDVGKLYDWSNRMIGWDDPEYGTTQEDGELAAAEIFLYANEIAAQRRIEPRDDIVSKLVCPDENGDTLSEMEFDMFFVLLVIAGNETTRNAISGGMQAFVDHPEQWRRLQDDPGLIGSAVEEILRWVTPVVGFRRTPTCPATIGDQQVERGDKVIVYYPSANRDEEVFDDAHVFDIGREHNPHVAFGGTGVHFCLGAHLARLELRIMFETLAARIDRVEPAGEPRRLRSNFINGIKSMPVRIHPRER</sequence>
<dbReference type="GO" id="GO:0006707">
    <property type="term" value="P:cholesterol catabolic process"/>
    <property type="evidence" value="ECO:0007669"/>
    <property type="project" value="TreeGrafter"/>
</dbReference>
<dbReference type="InterPro" id="IPR001128">
    <property type="entry name" value="Cyt_P450"/>
</dbReference>
<keyword evidence="4" id="KW-0479">Metal-binding</keyword>
<protein>
    <submittedName>
        <fullName evidence="8">Cytochrome P450</fullName>
    </submittedName>
</protein>
<dbReference type="AlphaFoldDB" id="H0JPX1"/>
<dbReference type="Pfam" id="PF00067">
    <property type="entry name" value="p450"/>
    <property type="match status" value="1"/>
</dbReference>
<evidence type="ECO:0000256" key="5">
    <source>
        <dbReference type="ARBA" id="ARBA00023002"/>
    </source>
</evidence>
<dbReference type="InterPro" id="IPR002397">
    <property type="entry name" value="Cyt_P450_B"/>
</dbReference>
<proteinExistence type="inferred from homology"/>
<dbReference type="Gene3D" id="1.10.630.10">
    <property type="entry name" value="Cytochrome P450"/>
    <property type="match status" value="1"/>
</dbReference>
<keyword evidence="6" id="KW-0408">Iron</keyword>
<dbReference type="GO" id="GO:0020037">
    <property type="term" value="F:heme binding"/>
    <property type="evidence" value="ECO:0007669"/>
    <property type="project" value="InterPro"/>
</dbReference>
<evidence type="ECO:0000256" key="1">
    <source>
        <dbReference type="ARBA" id="ARBA00001971"/>
    </source>
</evidence>
<dbReference type="EMBL" id="AHBW01000036">
    <property type="protein sequence ID" value="EHK84424.1"/>
    <property type="molecule type" value="Genomic_DNA"/>
</dbReference>
<dbReference type="PANTHER" id="PTHR46696">
    <property type="entry name" value="P450, PUTATIVE (EUROFUNG)-RELATED"/>
    <property type="match status" value="1"/>
</dbReference>
<evidence type="ECO:0000313" key="9">
    <source>
        <dbReference type="Proteomes" id="UP000005064"/>
    </source>
</evidence>
<dbReference type="PANTHER" id="PTHR46696:SF4">
    <property type="entry name" value="BIOTIN BIOSYNTHESIS CYTOCHROME P450"/>
    <property type="match status" value="1"/>
</dbReference>
<dbReference type="GO" id="GO:0036199">
    <property type="term" value="F:cholest-4-en-3-one 26-monooxygenase activity"/>
    <property type="evidence" value="ECO:0007669"/>
    <property type="project" value="TreeGrafter"/>
</dbReference>
<evidence type="ECO:0000313" key="8">
    <source>
        <dbReference type="EMBL" id="EHK84424.1"/>
    </source>
</evidence>
<name>H0JPX1_9NOCA</name>
<keyword evidence="5" id="KW-0560">Oxidoreductase</keyword>
<keyword evidence="7" id="KW-0503">Monooxygenase</keyword>
<evidence type="ECO:0000256" key="3">
    <source>
        <dbReference type="ARBA" id="ARBA00022617"/>
    </source>
</evidence>
<dbReference type="PRINTS" id="PR00359">
    <property type="entry name" value="BP450"/>
</dbReference>
<comment type="cofactor">
    <cofactor evidence="1">
        <name>heme</name>
        <dbReference type="ChEBI" id="CHEBI:30413"/>
    </cofactor>
</comment>
<evidence type="ECO:0000256" key="4">
    <source>
        <dbReference type="ARBA" id="ARBA00022723"/>
    </source>
</evidence>
<dbReference type="SUPFAM" id="SSF48264">
    <property type="entry name" value="Cytochrome P450"/>
    <property type="match status" value="1"/>
</dbReference>
<dbReference type="GO" id="GO:0008395">
    <property type="term" value="F:steroid hydroxylase activity"/>
    <property type="evidence" value="ECO:0007669"/>
    <property type="project" value="TreeGrafter"/>
</dbReference>
<organism evidence="8 9">
    <name type="scientific">Rhodococcus pyridinivorans AK37</name>
    <dbReference type="NCBI Taxonomy" id="1114960"/>
    <lineage>
        <taxon>Bacteria</taxon>
        <taxon>Bacillati</taxon>
        <taxon>Actinomycetota</taxon>
        <taxon>Actinomycetes</taxon>
        <taxon>Mycobacteriales</taxon>
        <taxon>Nocardiaceae</taxon>
        <taxon>Rhodococcus</taxon>
    </lineage>
</organism>